<dbReference type="SFLD" id="SFLDG01018">
    <property type="entry name" value="Squalene/Phytoene_Synthase_Lik"/>
    <property type="match status" value="1"/>
</dbReference>
<organism evidence="1 2">
    <name type="scientific">Propionibacterium cyclohexanicum</name>
    <dbReference type="NCBI Taxonomy" id="64702"/>
    <lineage>
        <taxon>Bacteria</taxon>
        <taxon>Bacillati</taxon>
        <taxon>Actinomycetota</taxon>
        <taxon>Actinomycetes</taxon>
        <taxon>Propionibacteriales</taxon>
        <taxon>Propionibacteriaceae</taxon>
        <taxon>Propionibacterium</taxon>
    </lineage>
</organism>
<sequence length="304" mass="33308">MSAARPDTDRAALDLYTEAAGTVASRLIATYSTSFGLATHLLGRRHRQHVHNIYAMVRVADEIVDGVAAQAGLDACAQRASLEDYVAQTHRAMHVGYSNNIVLHAFAVTARHTGIDESLTQPFFDSMRADLDAAGDNPGGLHVYTPADHQRYVHGSAEVVGLMCLRVFLSEEQPSPAEMATLEHGARQLGAAFQNVNFLRDLAEDTDRLQRSYLAGVRPLDDAGRDLWVATVRSQLDDARRSIALLPADCRAAVRSALALFSAVTDRVARTPAQELYRRRVRVADPIKLALGGREVLRTWLEGR</sequence>
<keyword evidence="2" id="KW-1185">Reference proteome</keyword>
<protein>
    <submittedName>
        <fullName evidence="1">Phytoene/squalene synthetase</fullName>
    </submittedName>
</protein>
<dbReference type="AlphaFoldDB" id="A0A1H9TJW1"/>
<proteinExistence type="predicted"/>
<dbReference type="PANTHER" id="PTHR31480">
    <property type="entry name" value="BIFUNCTIONAL LYCOPENE CYCLASE/PHYTOENE SYNTHASE"/>
    <property type="match status" value="1"/>
</dbReference>
<evidence type="ECO:0000313" key="1">
    <source>
        <dbReference type="EMBL" id="SER97431.1"/>
    </source>
</evidence>
<name>A0A1H9TJW1_9ACTN</name>
<dbReference type="STRING" id="64702.SAMN05443377_12414"/>
<reference evidence="1 2" key="1">
    <citation type="submission" date="2016-10" db="EMBL/GenBank/DDBJ databases">
        <authorList>
            <person name="de Groot N.N."/>
        </authorList>
    </citation>
    <scope>NUCLEOTIDE SEQUENCE [LARGE SCALE GENOMIC DNA]</scope>
    <source>
        <strain evidence="1 2">DSM 16859</strain>
    </source>
</reference>
<dbReference type="Pfam" id="PF00494">
    <property type="entry name" value="SQS_PSY"/>
    <property type="match status" value="1"/>
</dbReference>
<dbReference type="Proteomes" id="UP000198815">
    <property type="component" value="Unassembled WGS sequence"/>
</dbReference>
<dbReference type="InterPro" id="IPR008949">
    <property type="entry name" value="Isoprenoid_synthase_dom_sf"/>
</dbReference>
<dbReference type="GO" id="GO:0016765">
    <property type="term" value="F:transferase activity, transferring alkyl or aryl (other than methyl) groups"/>
    <property type="evidence" value="ECO:0007669"/>
    <property type="project" value="UniProtKB-ARBA"/>
</dbReference>
<dbReference type="Gene3D" id="1.10.600.10">
    <property type="entry name" value="Farnesyl Diphosphate Synthase"/>
    <property type="match status" value="1"/>
</dbReference>
<dbReference type="SUPFAM" id="SSF48576">
    <property type="entry name" value="Terpenoid synthases"/>
    <property type="match status" value="1"/>
</dbReference>
<gene>
    <name evidence="1" type="ORF">SAMN05443377_12414</name>
</gene>
<accession>A0A1H9TJW1</accession>
<dbReference type="SFLD" id="SFLDS00005">
    <property type="entry name" value="Isoprenoid_Synthase_Type_I"/>
    <property type="match status" value="1"/>
</dbReference>
<evidence type="ECO:0000313" key="2">
    <source>
        <dbReference type="Proteomes" id="UP000198815"/>
    </source>
</evidence>
<dbReference type="RefSeq" id="WP_177170192.1">
    <property type="nucleotide sequence ID" value="NZ_FOGZ01000024.1"/>
</dbReference>
<dbReference type="EMBL" id="FOGZ01000024">
    <property type="protein sequence ID" value="SER97431.1"/>
    <property type="molecule type" value="Genomic_DNA"/>
</dbReference>
<dbReference type="InterPro" id="IPR002060">
    <property type="entry name" value="Squ/phyt_synthse"/>
</dbReference>